<evidence type="ECO:0000313" key="1">
    <source>
        <dbReference type="EMBL" id="KAJ8681669.1"/>
    </source>
</evidence>
<reference evidence="1" key="1">
    <citation type="submission" date="2023-04" db="EMBL/GenBank/DDBJ databases">
        <title>A chromosome-level genome assembly of the parasitoid wasp Eretmocerus hayati.</title>
        <authorList>
            <person name="Zhong Y."/>
            <person name="Liu S."/>
            <person name="Liu Y."/>
        </authorList>
    </citation>
    <scope>NUCLEOTIDE SEQUENCE</scope>
    <source>
        <strain evidence="1">ZJU_SS_LIU_2023</strain>
    </source>
</reference>
<organism evidence="1 2">
    <name type="scientific">Eretmocerus hayati</name>
    <dbReference type="NCBI Taxonomy" id="131215"/>
    <lineage>
        <taxon>Eukaryota</taxon>
        <taxon>Metazoa</taxon>
        <taxon>Ecdysozoa</taxon>
        <taxon>Arthropoda</taxon>
        <taxon>Hexapoda</taxon>
        <taxon>Insecta</taxon>
        <taxon>Pterygota</taxon>
        <taxon>Neoptera</taxon>
        <taxon>Endopterygota</taxon>
        <taxon>Hymenoptera</taxon>
        <taxon>Apocrita</taxon>
        <taxon>Proctotrupomorpha</taxon>
        <taxon>Chalcidoidea</taxon>
        <taxon>Aphelinidae</taxon>
        <taxon>Aphelininae</taxon>
        <taxon>Eretmocerus</taxon>
    </lineage>
</organism>
<comment type="caution">
    <text evidence="1">The sequence shown here is derived from an EMBL/GenBank/DDBJ whole genome shotgun (WGS) entry which is preliminary data.</text>
</comment>
<protein>
    <submittedName>
        <fullName evidence="1">Uncharacterized protein</fullName>
    </submittedName>
</protein>
<dbReference type="EMBL" id="CM056741">
    <property type="protein sequence ID" value="KAJ8681669.1"/>
    <property type="molecule type" value="Genomic_DNA"/>
</dbReference>
<evidence type="ECO:0000313" key="2">
    <source>
        <dbReference type="Proteomes" id="UP001239111"/>
    </source>
</evidence>
<proteinExistence type="predicted"/>
<keyword evidence="2" id="KW-1185">Reference proteome</keyword>
<name>A0ACC2PDK2_9HYME</name>
<sequence>MMSLGPKKDGGPNLKFFDSSEVLSQLDSVKQWLLKNSKKYIQADVPTNKTLSTLVTQILQFQEDNLGKNVTKPPMTRIPMKCFLDFKPGGGLCQILSTAFKFKSDQGWRRFDFPVGKSNTRIDRMVEMLAAIEKALVQNRCLTTPSVYVKSDVDKATAAKVKEVVKRHQGTIADCEDEATHIIYPPADPLEEEYARPCFRRDRSALLHWYYFPDSYDSWVNIDLPVDYPENSSITFPSKSTYKVSATWALDLEQYNEWMNEEDYEVDESGQKKVHKYRLSVEDLMAPPTPVSAKKQKRKRSPSPPPKLGKRKSGRAPAVQGLSNSGPKRTRGGNDEEEDLTQGMDDPPSEPRIVEVVPTNANTPNSTQNSNPASAVSSNKKQDSELQPLKSGNMADLDEPAEGEKNSSQNSQDKEEKENEKERTDSKSDEPEDNVTEQTHHIVVPSYSAWFDYNSIHTIEKRALSEFFNGKNKSKTPEIYLAYRNFMIDTYRLNPTEYITSTACRRNLAGDVCAIMRVHAFLEQWGLINYQVDADSRPTPMGPPPTSHFHVLSDTPSGLAPVNPNPPKTPQPSAAKTLLDLEKKPVLVDEKPPLTGPMANFGLKLDQYTKKPSILKNKSAAGATRDWTEQETLLLLEALELHKDDWNKVCEHVGSRTQDECILHFLRLPIEDPYLEGPDGLGPLAYQPIPFSKAGNPVMSTVAFLASVVDPRVAASAAKAAMEEFAAIKDQVPPALLDQHLKNVQASANSDGKFDPAAGLAQSGIAGTGPPDPPDENEKSSASDKSASATSPPATGSSGSEAKKEEASAEKPKETTNGGTDTPAEDGETPVSSTPDVATKKEGESTASETIPKTEQPESEKAESESEKMEVDEKTESVDGGEPKARAEGEEQTEAEKKKDKTEKIVRDAQLQSAAAAALAAAAVKAKHLAAVEERKIKSLVALLVETQMKKLEIKLRHFEELETTMEREREGLEYQRQQLITERQQFHLEQLKAAEFRAPGQNPPPPQSPAQSPAPTPQPQQPTVPAPQQQQAQPPSPQTAQPQTPPQPVA</sequence>
<gene>
    <name evidence="1" type="ORF">QAD02_017461</name>
</gene>
<accession>A0ACC2PDK2</accession>
<dbReference type="Proteomes" id="UP001239111">
    <property type="component" value="Chromosome 1"/>
</dbReference>